<dbReference type="PANTHER" id="PTHR10130:SF4">
    <property type="entry name" value="MICROBODY (PEROXISOME) BIOGENESIS PROTEIN PEROXIN 20 (EUROFUNG)"/>
    <property type="match status" value="1"/>
</dbReference>
<dbReference type="OrthoDB" id="5407351at2759"/>
<feature type="compositionally biased region" description="Low complexity" evidence="3">
    <location>
        <begin position="430"/>
        <end position="464"/>
    </location>
</feature>
<evidence type="ECO:0008006" key="6">
    <source>
        <dbReference type="Google" id="ProtNLM"/>
    </source>
</evidence>
<feature type="region of interest" description="Disordered" evidence="3">
    <location>
        <begin position="353"/>
        <end position="380"/>
    </location>
</feature>
<gene>
    <name evidence="4" type="ORF">PDIGIT_LOCUS989</name>
</gene>
<dbReference type="PANTHER" id="PTHR10130">
    <property type="entry name" value="PEROXISOMAL TARGETING SIGNAL 1 RECEPTOR PEX5"/>
    <property type="match status" value="1"/>
</dbReference>
<reference evidence="4" key="1">
    <citation type="submission" date="2023-01" db="EMBL/GenBank/DDBJ databases">
        <authorList>
            <person name="Van Ghelder C."/>
            <person name="Rancurel C."/>
        </authorList>
    </citation>
    <scope>NUCLEOTIDE SEQUENCE</scope>
    <source>
        <strain evidence="4">CNCM I-4278</strain>
    </source>
</reference>
<dbReference type="AlphaFoldDB" id="A0A9W4U425"/>
<evidence type="ECO:0000256" key="2">
    <source>
        <dbReference type="ARBA" id="ARBA00022803"/>
    </source>
</evidence>
<keyword evidence="2" id="KW-0802">TPR repeat</keyword>
<keyword evidence="1" id="KW-0677">Repeat</keyword>
<dbReference type="InterPro" id="IPR024111">
    <property type="entry name" value="PEX5/PEX5L"/>
</dbReference>
<feature type="region of interest" description="Disordered" evidence="3">
    <location>
        <begin position="483"/>
        <end position="502"/>
    </location>
</feature>
<evidence type="ECO:0000256" key="1">
    <source>
        <dbReference type="ARBA" id="ARBA00022737"/>
    </source>
</evidence>
<keyword evidence="5" id="KW-1185">Reference proteome</keyword>
<dbReference type="GO" id="GO:0005829">
    <property type="term" value="C:cytosol"/>
    <property type="evidence" value="ECO:0007669"/>
    <property type="project" value="TreeGrafter"/>
</dbReference>
<comment type="caution">
    <text evidence="4">The sequence shown here is derived from an EMBL/GenBank/DDBJ whole genome shotgun (WGS) entry which is preliminary data.</text>
</comment>
<accession>A0A9W4U425</accession>
<proteinExistence type="predicted"/>
<evidence type="ECO:0000313" key="5">
    <source>
        <dbReference type="Proteomes" id="UP001152607"/>
    </source>
</evidence>
<evidence type="ECO:0000313" key="4">
    <source>
        <dbReference type="EMBL" id="CAI6251535.1"/>
    </source>
</evidence>
<dbReference type="GO" id="GO:0016560">
    <property type="term" value="P:protein import into peroxisome matrix, docking"/>
    <property type="evidence" value="ECO:0007669"/>
    <property type="project" value="TreeGrafter"/>
</dbReference>
<dbReference type="GO" id="GO:0005778">
    <property type="term" value="C:peroxisomal membrane"/>
    <property type="evidence" value="ECO:0007669"/>
    <property type="project" value="TreeGrafter"/>
</dbReference>
<evidence type="ECO:0000256" key="3">
    <source>
        <dbReference type="SAM" id="MobiDB-lite"/>
    </source>
</evidence>
<name>A0A9W4U425_9PLEO</name>
<sequence length="502" mass="55457">MADALCGPSNALQSFQKHTSVDRTLQQDRLVGRHSPSQGFRSSSGPPGALDAEFEAFQAGQAVPLPQQSQGLHNHFPPPQFAQPQVQFAQPQSPYAPDWASDFQRLNLAPTHTPPAVQQHRAPASNASSASWHQDFMMQQANPVQAPILQQQRNGFTGMGYGMNGGFAQPNYQHAMGGVAQGKQRVEEQVPQFDEAAFEQAFAQAQEDMIDEAAITNTQTLREQNTTMEEAEEPALQRLREQRPGVYAVLKIRSAIDTGKTDDTQKYFDLMDNLEKNSTLIQDAPEGRWIADTLRTIASQGQSQESTLRAESLVRAINERLMSTYPLHSSPVPMGSEELWRELEAAGYTRGPLAGQITHQPENSEQKTQDVPQPPHDNDEIAETAGQLLERVADNTSSKFQNSQFLQLMRRLRDREVRVEGDKMVEVSETSTSSIPSSQHTSSPHSTSATATRRAIPPRSTRIPPIDPNIIDYAATDFVIPVSSPTDDNFEYASTTDQIASQ</sequence>
<dbReference type="Gene3D" id="6.10.280.230">
    <property type="match status" value="1"/>
</dbReference>
<dbReference type="GO" id="GO:0005052">
    <property type="term" value="F:peroxisome matrix targeting signal-1 binding"/>
    <property type="evidence" value="ECO:0007669"/>
    <property type="project" value="TreeGrafter"/>
</dbReference>
<dbReference type="EMBL" id="CAOQHR010000001">
    <property type="protein sequence ID" value="CAI6251535.1"/>
    <property type="molecule type" value="Genomic_DNA"/>
</dbReference>
<dbReference type="Proteomes" id="UP001152607">
    <property type="component" value="Unassembled WGS sequence"/>
</dbReference>
<feature type="region of interest" description="Disordered" evidence="3">
    <location>
        <begin position="422"/>
        <end position="468"/>
    </location>
</feature>
<organism evidence="4 5">
    <name type="scientific">Periconia digitata</name>
    <dbReference type="NCBI Taxonomy" id="1303443"/>
    <lineage>
        <taxon>Eukaryota</taxon>
        <taxon>Fungi</taxon>
        <taxon>Dikarya</taxon>
        <taxon>Ascomycota</taxon>
        <taxon>Pezizomycotina</taxon>
        <taxon>Dothideomycetes</taxon>
        <taxon>Pleosporomycetidae</taxon>
        <taxon>Pleosporales</taxon>
        <taxon>Massarineae</taxon>
        <taxon>Periconiaceae</taxon>
        <taxon>Periconia</taxon>
    </lineage>
</organism>
<feature type="compositionally biased region" description="Low complexity" evidence="3">
    <location>
        <begin position="82"/>
        <end position="93"/>
    </location>
</feature>
<protein>
    <recommendedName>
        <fullName evidence="6">Peroxin 20</fullName>
    </recommendedName>
</protein>
<feature type="region of interest" description="Disordered" evidence="3">
    <location>
        <begin position="67"/>
        <end position="99"/>
    </location>
</feature>